<dbReference type="Gene3D" id="1.10.287.130">
    <property type="match status" value="1"/>
</dbReference>
<name>A0ABU5H403_9BACT</name>
<evidence type="ECO:0000256" key="5">
    <source>
        <dbReference type="ARBA" id="ARBA00022777"/>
    </source>
</evidence>
<feature type="domain" description="Response regulatory" evidence="8">
    <location>
        <begin position="7"/>
        <end position="123"/>
    </location>
</feature>
<dbReference type="InterPro" id="IPR036097">
    <property type="entry name" value="HisK_dim/P_sf"/>
</dbReference>
<dbReference type="CDD" id="cd00156">
    <property type="entry name" value="REC"/>
    <property type="match status" value="2"/>
</dbReference>
<feature type="domain" description="Histidine kinase" evidence="7">
    <location>
        <begin position="153"/>
        <end position="368"/>
    </location>
</feature>
<dbReference type="Proteomes" id="UP001291309">
    <property type="component" value="Unassembled WGS sequence"/>
</dbReference>
<dbReference type="InterPro" id="IPR003594">
    <property type="entry name" value="HATPase_dom"/>
</dbReference>
<dbReference type="SUPFAM" id="SSF52172">
    <property type="entry name" value="CheY-like"/>
    <property type="match status" value="2"/>
</dbReference>
<evidence type="ECO:0000256" key="1">
    <source>
        <dbReference type="ARBA" id="ARBA00000085"/>
    </source>
</evidence>
<comment type="caution">
    <text evidence="9">The sequence shown here is derived from an EMBL/GenBank/DDBJ whole genome shotgun (WGS) entry which is preliminary data.</text>
</comment>
<evidence type="ECO:0000256" key="6">
    <source>
        <dbReference type="PROSITE-ProRule" id="PRU00169"/>
    </source>
</evidence>
<dbReference type="EMBL" id="JAXIVS010000005">
    <property type="protein sequence ID" value="MDY7228201.1"/>
    <property type="molecule type" value="Genomic_DNA"/>
</dbReference>
<dbReference type="PROSITE" id="PS50110">
    <property type="entry name" value="RESPONSE_REGULATORY"/>
    <property type="match status" value="2"/>
</dbReference>
<dbReference type="SMART" id="SM00388">
    <property type="entry name" value="HisKA"/>
    <property type="match status" value="1"/>
</dbReference>
<keyword evidence="10" id="KW-1185">Reference proteome</keyword>
<evidence type="ECO:0000313" key="10">
    <source>
        <dbReference type="Proteomes" id="UP001291309"/>
    </source>
</evidence>
<dbReference type="PROSITE" id="PS50109">
    <property type="entry name" value="HIS_KIN"/>
    <property type="match status" value="1"/>
</dbReference>
<dbReference type="InterPro" id="IPR003661">
    <property type="entry name" value="HisK_dim/P_dom"/>
</dbReference>
<organism evidence="9 10">
    <name type="scientific">Hyalangium rubrum</name>
    <dbReference type="NCBI Taxonomy" id="3103134"/>
    <lineage>
        <taxon>Bacteria</taxon>
        <taxon>Pseudomonadati</taxon>
        <taxon>Myxococcota</taxon>
        <taxon>Myxococcia</taxon>
        <taxon>Myxococcales</taxon>
        <taxon>Cystobacterineae</taxon>
        <taxon>Archangiaceae</taxon>
        <taxon>Hyalangium</taxon>
    </lineage>
</organism>
<feature type="modified residue" description="4-aspartylphosphate" evidence="6">
    <location>
        <position position="58"/>
    </location>
</feature>
<dbReference type="InterPro" id="IPR005467">
    <property type="entry name" value="His_kinase_dom"/>
</dbReference>
<dbReference type="SUPFAM" id="SSF55874">
    <property type="entry name" value="ATPase domain of HSP90 chaperone/DNA topoisomerase II/histidine kinase"/>
    <property type="match status" value="1"/>
</dbReference>
<evidence type="ECO:0000256" key="4">
    <source>
        <dbReference type="ARBA" id="ARBA00022679"/>
    </source>
</evidence>
<dbReference type="InterPro" id="IPR011006">
    <property type="entry name" value="CheY-like_superfamily"/>
</dbReference>
<evidence type="ECO:0000259" key="7">
    <source>
        <dbReference type="PROSITE" id="PS50109"/>
    </source>
</evidence>
<dbReference type="InterPro" id="IPR004358">
    <property type="entry name" value="Sig_transdc_His_kin-like_C"/>
</dbReference>
<dbReference type="RefSeq" id="WP_321546925.1">
    <property type="nucleotide sequence ID" value="NZ_JAXIVS010000005.1"/>
</dbReference>
<reference evidence="9 10" key="1">
    <citation type="submission" date="2023-12" db="EMBL/GenBank/DDBJ databases">
        <title>the genome sequence of Hyalangium sp. s54d21.</title>
        <authorList>
            <person name="Zhang X."/>
        </authorList>
    </citation>
    <scope>NUCLEOTIDE SEQUENCE [LARGE SCALE GENOMIC DNA]</scope>
    <source>
        <strain evidence="10">s54d21</strain>
    </source>
</reference>
<dbReference type="CDD" id="cd00082">
    <property type="entry name" value="HisKA"/>
    <property type="match status" value="1"/>
</dbReference>
<dbReference type="Pfam" id="PF00072">
    <property type="entry name" value="Response_reg"/>
    <property type="match status" value="2"/>
</dbReference>
<dbReference type="InterPro" id="IPR001789">
    <property type="entry name" value="Sig_transdc_resp-reg_receiver"/>
</dbReference>
<keyword evidence="3 6" id="KW-0597">Phosphoprotein</keyword>
<protein>
    <recommendedName>
        <fullName evidence="2">histidine kinase</fullName>
        <ecNumber evidence="2">2.7.13.3</ecNumber>
    </recommendedName>
</protein>
<dbReference type="InterPro" id="IPR036890">
    <property type="entry name" value="HATPase_C_sf"/>
</dbReference>
<dbReference type="Gene3D" id="3.30.565.10">
    <property type="entry name" value="Histidine kinase-like ATPase, C-terminal domain"/>
    <property type="match status" value="1"/>
</dbReference>
<keyword evidence="4" id="KW-0808">Transferase</keyword>
<dbReference type="EC" id="2.7.13.3" evidence="2"/>
<accession>A0ABU5H403</accession>
<dbReference type="PRINTS" id="PR00344">
    <property type="entry name" value="BCTRLSENSOR"/>
</dbReference>
<evidence type="ECO:0000256" key="2">
    <source>
        <dbReference type="ARBA" id="ARBA00012438"/>
    </source>
</evidence>
<evidence type="ECO:0000313" key="9">
    <source>
        <dbReference type="EMBL" id="MDY7228201.1"/>
    </source>
</evidence>
<dbReference type="Pfam" id="PF00512">
    <property type="entry name" value="HisKA"/>
    <property type="match status" value="1"/>
</dbReference>
<dbReference type="Gene3D" id="3.40.50.2300">
    <property type="match status" value="2"/>
</dbReference>
<dbReference type="PANTHER" id="PTHR43047:SF72">
    <property type="entry name" value="OSMOSENSING HISTIDINE PROTEIN KINASE SLN1"/>
    <property type="match status" value="1"/>
</dbReference>
<feature type="domain" description="Response regulatory" evidence="8">
    <location>
        <begin position="387"/>
        <end position="503"/>
    </location>
</feature>
<evidence type="ECO:0000256" key="3">
    <source>
        <dbReference type="ARBA" id="ARBA00022553"/>
    </source>
</evidence>
<dbReference type="Pfam" id="PF02518">
    <property type="entry name" value="HATPase_c"/>
    <property type="match status" value="1"/>
</dbReference>
<dbReference type="SMART" id="SM00387">
    <property type="entry name" value="HATPase_c"/>
    <property type="match status" value="1"/>
</dbReference>
<dbReference type="SUPFAM" id="SSF47384">
    <property type="entry name" value="Homodimeric domain of signal transducing histidine kinase"/>
    <property type="match status" value="1"/>
</dbReference>
<sequence length="514" mass="56419">MTLLPLRLLLIEDSENDAELVLLELRRGGYEVSHTLVETPEGLEAALDEGGWNVIITDYALPRFDGLAAFAQVKKRGLDVPFIIVSGKIGEDVAVAAMRAGVHDFVLKDRLGRLAPAVAREIREAQERAERRRLQEHLLLSDRLSSLGILAASVAHEINNPLASLIMNLEVSLGSLQRQDISVEGTQPLREAIECAERVRDTIRDIKVFSRPEVQQSGPTDLHRVLDSSLRMAWNHVIHRARVVKDFGEIPRVQGSEARLGQVFLNLILNAAQSLQDGGLRGHEIRVSTRAEGSDTVVVEVRDTGPGIPPELQERIFEPFFTTRPAGVGTGLGLFICRRLISEVGGSMGLKSEPGQGTTFWVRLHAAPAPVPKAREKSPEQLAQGLRVLIIDDEVPVGRALQRYLGRQHDVTVFVRAPDALALISTGRTFDAILCDLMMPEMSGSQFHVALERVNPEQARRVIFMTGGAFTEETRTFLGTVSNPHVEKPLDLDHLGRLLEALAPRATPTVVGGP</sequence>
<keyword evidence="5" id="KW-0418">Kinase</keyword>
<dbReference type="SMART" id="SM00448">
    <property type="entry name" value="REC"/>
    <property type="match status" value="2"/>
</dbReference>
<feature type="modified residue" description="4-aspartylphosphate" evidence="6">
    <location>
        <position position="436"/>
    </location>
</feature>
<comment type="catalytic activity">
    <reaction evidence="1">
        <text>ATP + protein L-histidine = ADP + protein N-phospho-L-histidine.</text>
        <dbReference type="EC" id="2.7.13.3"/>
    </reaction>
</comment>
<evidence type="ECO:0000259" key="8">
    <source>
        <dbReference type="PROSITE" id="PS50110"/>
    </source>
</evidence>
<proteinExistence type="predicted"/>
<dbReference type="PANTHER" id="PTHR43047">
    <property type="entry name" value="TWO-COMPONENT HISTIDINE PROTEIN KINASE"/>
    <property type="match status" value="1"/>
</dbReference>
<gene>
    <name evidence="9" type="ORF">SYV04_17405</name>
</gene>